<accession>A0A832H1D5</accession>
<dbReference type="PANTHER" id="PTHR43236">
    <property type="entry name" value="ANTITOXIN HIGA1"/>
    <property type="match status" value="1"/>
</dbReference>
<evidence type="ECO:0000259" key="2">
    <source>
        <dbReference type="PROSITE" id="PS50943"/>
    </source>
</evidence>
<gene>
    <name evidence="3" type="ORF">ENR47_04370</name>
</gene>
<dbReference type="InterPro" id="IPR010359">
    <property type="entry name" value="IrrE_HExxH"/>
</dbReference>
<dbReference type="Pfam" id="PF06114">
    <property type="entry name" value="Peptidase_M78"/>
    <property type="match status" value="1"/>
</dbReference>
<comment type="caution">
    <text evidence="3">The sequence shown here is derived from an EMBL/GenBank/DDBJ whole genome shotgun (WGS) entry which is preliminary data.</text>
</comment>
<evidence type="ECO:0000256" key="1">
    <source>
        <dbReference type="ARBA" id="ARBA00007227"/>
    </source>
</evidence>
<protein>
    <submittedName>
        <fullName evidence="3">ImmA/IrrE family metallo-endopeptidase</fullName>
    </submittedName>
</protein>
<dbReference type="PROSITE" id="PS50943">
    <property type="entry name" value="HTH_CROC1"/>
    <property type="match status" value="1"/>
</dbReference>
<name>A0A832H1D5_9CYAN</name>
<comment type="similarity">
    <text evidence="1">Belongs to the short-chain fatty acyl-CoA assimilation regulator (ScfR) family.</text>
</comment>
<dbReference type="AlphaFoldDB" id="A0A832H1D5"/>
<evidence type="ECO:0000313" key="3">
    <source>
        <dbReference type="EMBL" id="HGW93506.1"/>
    </source>
</evidence>
<dbReference type="Gene3D" id="1.10.260.40">
    <property type="entry name" value="lambda repressor-like DNA-binding domains"/>
    <property type="match status" value="1"/>
</dbReference>
<dbReference type="CDD" id="cd00093">
    <property type="entry name" value="HTH_XRE"/>
    <property type="match status" value="1"/>
</dbReference>
<proteinExistence type="inferred from homology"/>
<reference evidence="3" key="1">
    <citation type="journal article" date="2020" name="mSystems">
        <title>Genome- and Community-Level Interaction Insights into Carbon Utilization and Element Cycling Functions of Hydrothermarchaeota in Hydrothermal Sediment.</title>
        <authorList>
            <person name="Zhou Z."/>
            <person name="Liu Y."/>
            <person name="Xu W."/>
            <person name="Pan J."/>
            <person name="Luo Z.H."/>
            <person name="Li M."/>
        </authorList>
    </citation>
    <scope>NUCLEOTIDE SEQUENCE [LARGE SCALE GENOMIC DNA]</scope>
    <source>
        <strain evidence="3">SpSt-402</strain>
    </source>
</reference>
<feature type="domain" description="HTH cro/C1-type" evidence="2">
    <location>
        <begin position="14"/>
        <end position="68"/>
    </location>
</feature>
<dbReference type="Gene3D" id="1.10.10.2910">
    <property type="match status" value="1"/>
</dbReference>
<sequence>MSKGDIALIRPEMLKWARESAGMSLEIAAQRMRLPVGKVKSWEEGNSAPTINQAHHLAEIYHQPFAVFYLPKPPRKKYLKVKDYRRLPKAKSGIVSSELTLEIRRANERREIALELLEEQQQTPPLFNLRTEVTANPQSLGELIRSKLEIEFAKQSTWRNPDKAFARWKARIEELGILVFQTSSRNLAVKEARGFSISEATLPVIVVNRKDAPQAKIFTMLHELTHIMLRNSGLCDPVALYQRTSQAGDAIEVFCNRVAAETLIPQKFFLAEDLVTRIKQGGSWGDKDVVEVARKYNTSYEAILRRLLTFKLISVDFFRKKRADRRAANAIRPKSRGGPVPPVVRALNTNGIPLTRLVINAYYSRHITAHDLANYLDVKVSQVKQVAERVGIG</sequence>
<dbReference type="PANTHER" id="PTHR43236:SF2">
    <property type="entry name" value="BLL0069 PROTEIN"/>
    <property type="match status" value="1"/>
</dbReference>
<dbReference type="EMBL" id="DSRD01000285">
    <property type="protein sequence ID" value="HGW93506.1"/>
    <property type="molecule type" value="Genomic_DNA"/>
</dbReference>
<dbReference type="InterPro" id="IPR052345">
    <property type="entry name" value="Rad_response_metalloprotease"/>
</dbReference>
<dbReference type="GO" id="GO:0003677">
    <property type="term" value="F:DNA binding"/>
    <property type="evidence" value="ECO:0007669"/>
    <property type="project" value="InterPro"/>
</dbReference>
<dbReference type="InterPro" id="IPR001387">
    <property type="entry name" value="Cro/C1-type_HTH"/>
</dbReference>
<dbReference type="InterPro" id="IPR010982">
    <property type="entry name" value="Lambda_DNA-bd_dom_sf"/>
</dbReference>
<organism evidence="3">
    <name type="scientific">Oscillatoriales cyanobacterium SpSt-402</name>
    <dbReference type="NCBI Taxonomy" id="2282168"/>
    <lineage>
        <taxon>Bacteria</taxon>
        <taxon>Bacillati</taxon>
        <taxon>Cyanobacteriota</taxon>
        <taxon>Cyanophyceae</taxon>
        <taxon>Oscillatoriophycideae</taxon>
        <taxon>Oscillatoriales</taxon>
    </lineage>
</organism>
<dbReference type="SUPFAM" id="SSF47413">
    <property type="entry name" value="lambda repressor-like DNA-binding domains"/>
    <property type="match status" value="1"/>
</dbReference>